<dbReference type="SUPFAM" id="SSF55729">
    <property type="entry name" value="Acyl-CoA N-acyltransferases (Nat)"/>
    <property type="match status" value="1"/>
</dbReference>
<protein>
    <submittedName>
        <fullName evidence="2">Ribosomal-protein-alanine N-acetyltransferase</fullName>
    </submittedName>
</protein>
<name>A0ABX2EWM7_9PSEU</name>
<organism evidence="2 3">
    <name type="scientific">Kibdelosporangium persicum</name>
    <dbReference type="NCBI Taxonomy" id="2698649"/>
    <lineage>
        <taxon>Bacteria</taxon>
        <taxon>Bacillati</taxon>
        <taxon>Actinomycetota</taxon>
        <taxon>Actinomycetes</taxon>
        <taxon>Pseudonocardiales</taxon>
        <taxon>Pseudonocardiaceae</taxon>
        <taxon>Kibdelosporangium</taxon>
    </lineage>
</organism>
<proteinExistence type="predicted"/>
<dbReference type="InterPro" id="IPR000182">
    <property type="entry name" value="GNAT_dom"/>
</dbReference>
<evidence type="ECO:0000313" key="3">
    <source>
        <dbReference type="Proteomes" id="UP000763557"/>
    </source>
</evidence>
<dbReference type="PANTHER" id="PTHR43441:SF10">
    <property type="entry name" value="ACETYLTRANSFERASE"/>
    <property type="match status" value="1"/>
</dbReference>
<reference evidence="2 3" key="1">
    <citation type="submission" date="2020-01" db="EMBL/GenBank/DDBJ databases">
        <title>Kibdelosporangium persica a novel Actinomycetes from a hot desert in Iran.</title>
        <authorList>
            <person name="Safaei N."/>
            <person name="Zaburannyi N."/>
            <person name="Mueller R."/>
            <person name="Wink J."/>
        </authorList>
    </citation>
    <scope>NUCLEOTIDE SEQUENCE [LARGE SCALE GENOMIC DNA]</scope>
    <source>
        <strain evidence="2 3">4NS15</strain>
    </source>
</reference>
<dbReference type="Gene3D" id="3.40.630.30">
    <property type="match status" value="1"/>
</dbReference>
<dbReference type="RefSeq" id="WP_173123534.1">
    <property type="nucleotide sequence ID" value="NZ_CBCSGW010000039.1"/>
</dbReference>
<comment type="caution">
    <text evidence="2">The sequence shown here is derived from an EMBL/GenBank/DDBJ whole genome shotgun (WGS) entry which is preliminary data.</text>
</comment>
<evidence type="ECO:0000259" key="1">
    <source>
        <dbReference type="PROSITE" id="PS51186"/>
    </source>
</evidence>
<dbReference type="EMBL" id="JAAATY010000001">
    <property type="protein sequence ID" value="NRN63103.1"/>
    <property type="molecule type" value="Genomic_DNA"/>
</dbReference>
<evidence type="ECO:0000313" key="2">
    <source>
        <dbReference type="EMBL" id="NRN63103.1"/>
    </source>
</evidence>
<gene>
    <name evidence="2" type="ORF">GC106_3040</name>
</gene>
<sequence length="197" mass="21917">MPSLVDPVLPAGSLSALRQPVLEIGDHRTLRPWRDGDIPVVRAAFDCPDIQRWHTRRIDSDGEALAWITRWDRGWQEETEVNWAIADDDKAIGQVGLRGISLASSVAELAYWLLPEARGAGVMAKAVEVMTRWCFDTVGFHRLFLKHSTANMASCRVATTAGFVHEGTFRASMLHVDGWHDAHFHARLNEGNDHGAA</sequence>
<accession>A0ABX2EWM7</accession>
<dbReference type="PANTHER" id="PTHR43441">
    <property type="entry name" value="RIBOSOMAL-PROTEIN-SERINE ACETYLTRANSFERASE"/>
    <property type="match status" value="1"/>
</dbReference>
<dbReference type="InterPro" id="IPR016181">
    <property type="entry name" value="Acyl_CoA_acyltransferase"/>
</dbReference>
<feature type="domain" description="N-acetyltransferase" evidence="1">
    <location>
        <begin position="38"/>
        <end position="191"/>
    </location>
</feature>
<dbReference type="PROSITE" id="PS51186">
    <property type="entry name" value="GNAT"/>
    <property type="match status" value="1"/>
</dbReference>
<dbReference type="InterPro" id="IPR051908">
    <property type="entry name" value="Ribosomal_N-acetyltransferase"/>
</dbReference>
<dbReference type="Pfam" id="PF13302">
    <property type="entry name" value="Acetyltransf_3"/>
    <property type="match status" value="1"/>
</dbReference>
<keyword evidence="3" id="KW-1185">Reference proteome</keyword>
<dbReference type="Proteomes" id="UP000763557">
    <property type="component" value="Unassembled WGS sequence"/>
</dbReference>